<evidence type="ECO:0000313" key="2">
    <source>
        <dbReference type="EMBL" id="KAK3674152.1"/>
    </source>
</evidence>
<evidence type="ECO:0000313" key="3">
    <source>
        <dbReference type="Proteomes" id="UP001274830"/>
    </source>
</evidence>
<reference evidence="2" key="1">
    <citation type="submission" date="2023-07" db="EMBL/GenBank/DDBJ databases">
        <title>Black Yeasts Isolated from many extreme environments.</title>
        <authorList>
            <person name="Coleine C."/>
            <person name="Stajich J.E."/>
            <person name="Selbmann L."/>
        </authorList>
    </citation>
    <scope>NUCLEOTIDE SEQUENCE</scope>
    <source>
        <strain evidence="2">CCFEE 5485</strain>
    </source>
</reference>
<dbReference type="EMBL" id="JAUTXT010000021">
    <property type="protein sequence ID" value="KAK3674152.1"/>
    <property type="molecule type" value="Genomic_DNA"/>
</dbReference>
<name>A0AAE1C0N6_9PEZI</name>
<proteinExistence type="predicted"/>
<keyword evidence="1" id="KW-0175">Coiled coil</keyword>
<protein>
    <submittedName>
        <fullName evidence="2">Uncharacterized protein</fullName>
    </submittedName>
</protein>
<dbReference type="Proteomes" id="UP001274830">
    <property type="component" value="Unassembled WGS sequence"/>
</dbReference>
<sequence length="202" mass="22828">MPPKQRQTDQPTRDRNLFLSIELKVRRARAEIAQQPFDQDAEDQRLSLVWDGLKEEDKTLLAAQYRKYLGAVTTAQAAIDRGDAALVQEPRLLGSEAKGWRYDDSQPQEMEVLQTRLGVFREARAETKLMRIEMGNVVATLQDLVSAYEDLASSLQWAEEELAALRQKLRSWRQAIDRHSSDAGTWVGGWRVGAGNFGAADL</sequence>
<feature type="coiled-coil region" evidence="1">
    <location>
        <begin position="148"/>
        <end position="182"/>
    </location>
</feature>
<keyword evidence="3" id="KW-1185">Reference proteome</keyword>
<organism evidence="2 3">
    <name type="scientific">Recurvomyces mirabilis</name>
    <dbReference type="NCBI Taxonomy" id="574656"/>
    <lineage>
        <taxon>Eukaryota</taxon>
        <taxon>Fungi</taxon>
        <taxon>Dikarya</taxon>
        <taxon>Ascomycota</taxon>
        <taxon>Pezizomycotina</taxon>
        <taxon>Dothideomycetes</taxon>
        <taxon>Dothideomycetidae</taxon>
        <taxon>Mycosphaerellales</taxon>
        <taxon>Teratosphaeriaceae</taxon>
        <taxon>Recurvomyces</taxon>
    </lineage>
</organism>
<accession>A0AAE1C0N6</accession>
<comment type="caution">
    <text evidence="2">The sequence shown here is derived from an EMBL/GenBank/DDBJ whole genome shotgun (WGS) entry which is preliminary data.</text>
</comment>
<gene>
    <name evidence="2" type="ORF">LTR78_005999</name>
</gene>
<dbReference type="AlphaFoldDB" id="A0AAE1C0N6"/>
<evidence type="ECO:0000256" key="1">
    <source>
        <dbReference type="SAM" id="Coils"/>
    </source>
</evidence>